<keyword evidence="1" id="KW-0175">Coiled coil</keyword>
<dbReference type="EMBL" id="FOHS01000008">
    <property type="protein sequence ID" value="SEU07966.1"/>
    <property type="molecule type" value="Genomic_DNA"/>
</dbReference>
<protein>
    <submittedName>
        <fullName evidence="3">Transposase and inactivated derivatives</fullName>
    </submittedName>
</protein>
<dbReference type="Proteomes" id="UP000198697">
    <property type="component" value="Unassembled WGS sequence"/>
</dbReference>
<feature type="coiled-coil region" evidence="1">
    <location>
        <begin position="327"/>
        <end position="354"/>
    </location>
</feature>
<dbReference type="InterPro" id="IPR009057">
    <property type="entry name" value="Homeodomain-like_sf"/>
</dbReference>
<reference evidence="4" key="1">
    <citation type="submission" date="2016-10" db="EMBL/GenBank/DDBJ databases">
        <authorList>
            <person name="Varghese N."/>
            <person name="Submissions S."/>
        </authorList>
    </citation>
    <scope>NUCLEOTIDE SEQUENCE [LARGE SCALE GENOMIC DNA]</scope>
    <source>
        <strain evidence="4">DSM 15310</strain>
    </source>
</reference>
<dbReference type="OrthoDB" id="6402335at2"/>
<evidence type="ECO:0000256" key="1">
    <source>
        <dbReference type="SAM" id="Coils"/>
    </source>
</evidence>
<feature type="signal peptide" evidence="2">
    <location>
        <begin position="1"/>
        <end position="18"/>
    </location>
</feature>
<dbReference type="RefSeq" id="WP_143069930.1">
    <property type="nucleotide sequence ID" value="NZ_FOHS01000008.1"/>
</dbReference>
<feature type="non-terminal residue" evidence="3">
    <location>
        <position position="362"/>
    </location>
</feature>
<feature type="chain" id="PRO_5011617591" evidence="2">
    <location>
        <begin position="19"/>
        <end position="362"/>
    </location>
</feature>
<name>A0A1I0JD53_9BACT</name>
<evidence type="ECO:0000256" key="2">
    <source>
        <dbReference type="SAM" id="SignalP"/>
    </source>
</evidence>
<evidence type="ECO:0000313" key="3">
    <source>
        <dbReference type="EMBL" id="SEU07966.1"/>
    </source>
</evidence>
<dbReference type="AlphaFoldDB" id="A0A1I0JD53"/>
<accession>A0A1I0JD53</accession>
<dbReference type="STRING" id="82805.SAMN04487998_3788"/>
<dbReference type="InterPro" id="IPR002514">
    <property type="entry name" value="Transposase_8"/>
</dbReference>
<evidence type="ECO:0000313" key="4">
    <source>
        <dbReference type="Proteomes" id="UP000198697"/>
    </source>
</evidence>
<dbReference type="GO" id="GO:0003677">
    <property type="term" value="F:DNA binding"/>
    <property type="evidence" value="ECO:0007669"/>
    <property type="project" value="InterPro"/>
</dbReference>
<gene>
    <name evidence="3" type="ORF">SAMN04487998_3788</name>
</gene>
<dbReference type="GO" id="GO:0004803">
    <property type="term" value="F:transposase activity"/>
    <property type="evidence" value="ECO:0007669"/>
    <property type="project" value="InterPro"/>
</dbReference>
<dbReference type="SUPFAM" id="SSF46689">
    <property type="entry name" value="Homeodomain-like"/>
    <property type="match status" value="1"/>
</dbReference>
<dbReference type="GO" id="GO:0006313">
    <property type="term" value="P:DNA transposition"/>
    <property type="evidence" value="ECO:0007669"/>
    <property type="project" value="InterPro"/>
</dbReference>
<keyword evidence="2" id="KW-0732">Signal</keyword>
<proteinExistence type="predicted"/>
<organism evidence="3 4">
    <name type="scientific">Hymenobacter actinosclerus</name>
    <dbReference type="NCBI Taxonomy" id="82805"/>
    <lineage>
        <taxon>Bacteria</taxon>
        <taxon>Pseudomonadati</taxon>
        <taxon>Bacteroidota</taxon>
        <taxon>Cytophagia</taxon>
        <taxon>Cytophagales</taxon>
        <taxon>Hymenobacteraceae</taxon>
        <taxon>Hymenobacter</taxon>
    </lineage>
</organism>
<keyword evidence="4" id="KW-1185">Reference proteome</keyword>
<sequence>MKTLLAFLLILLTGQDLAAQSRATTTPSSADRVTVLVHPGIELFTVVQLLADKYPPPNQSVYAKEAQAYFAPFANHPAVQYARQLKGVYPDLPELGYCLDNFPAVRIHYPAQTDWYSLNGQDSIQTYMRLCKQFFDDSHFWAFYQLHQADYAAWAQPVRDQLASDNLIGKLDSLYRFRTKAAQWTICLDPLNSWGAHAIMPKTLNPRYANWVVYNVGFLNRESTAASVPTFSMGSKSTVTVWHEGSIWGGPVKTDSEKSYLPLPMTEKLNPGGLSATRKKYTPAFKAECVRQVAAGARQTDVARAQGISPALLGRWQREALEKAVPSSAERDEIKQLRAELRRVEMERDILKKVVTIFAQPP</sequence>
<dbReference type="Pfam" id="PF01527">
    <property type="entry name" value="HTH_Tnp_1"/>
    <property type="match status" value="1"/>
</dbReference>